<feature type="domain" description="PHD-type" evidence="8">
    <location>
        <begin position="323"/>
        <end position="370"/>
    </location>
</feature>
<proteinExistence type="predicted"/>
<dbReference type="CDD" id="cd15559">
    <property type="entry name" value="PHD1_BPTF"/>
    <property type="match status" value="1"/>
</dbReference>
<dbReference type="Pfam" id="PF02791">
    <property type="entry name" value="DDT"/>
    <property type="match status" value="1"/>
</dbReference>
<feature type="region of interest" description="Disordered" evidence="7">
    <location>
        <begin position="1"/>
        <end position="58"/>
    </location>
</feature>
<dbReference type="PROSITE" id="PS50827">
    <property type="entry name" value="DDT"/>
    <property type="match status" value="1"/>
</dbReference>
<feature type="compositionally biased region" description="Acidic residues" evidence="7">
    <location>
        <begin position="95"/>
        <end position="110"/>
    </location>
</feature>
<dbReference type="SUPFAM" id="SSF57903">
    <property type="entry name" value="FYVE/PHD zinc finger"/>
    <property type="match status" value="1"/>
</dbReference>
<reference evidence="10 11" key="1">
    <citation type="submission" date="2013-11" db="EMBL/GenBank/DDBJ databases">
        <title>Genome sequencing of Stegodyphus mimosarum.</title>
        <authorList>
            <person name="Bechsgaard J."/>
        </authorList>
    </citation>
    <scope>NUCLEOTIDE SEQUENCE [LARGE SCALE GENOMIC DNA]</scope>
</reference>
<dbReference type="SMART" id="SM00249">
    <property type="entry name" value="PHD"/>
    <property type="match status" value="1"/>
</dbReference>
<evidence type="ECO:0000259" key="9">
    <source>
        <dbReference type="PROSITE" id="PS50827"/>
    </source>
</evidence>
<dbReference type="Proteomes" id="UP000054359">
    <property type="component" value="Unassembled WGS sequence"/>
</dbReference>
<dbReference type="InterPro" id="IPR028941">
    <property type="entry name" value="WHIM2_dom"/>
</dbReference>
<dbReference type="InterPro" id="IPR013083">
    <property type="entry name" value="Znf_RING/FYVE/PHD"/>
</dbReference>
<dbReference type="OMA" id="IAEMHIM"/>
<dbReference type="InterPro" id="IPR019786">
    <property type="entry name" value="Zinc_finger_PHD-type_CS"/>
</dbReference>
<dbReference type="GO" id="GO:0008270">
    <property type="term" value="F:zinc ion binding"/>
    <property type="evidence" value="ECO:0007669"/>
    <property type="project" value="UniProtKB-KW"/>
</dbReference>
<dbReference type="SMART" id="SM00571">
    <property type="entry name" value="DDT"/>
    <property type="match status" value="1"/>
</dbReference>
<dbReference type="STRING" id="407821.A0A087UH52"/>
<dbReference type="PANTHER" id="PTHR45975:SF2">
    <property type="entry name" value="NUCLEOSOME-REMODELING FACTOR SUBUNIT BPTF"/>
    <property type="match status" value="1"/>
</dbReference>
<dbReference type="GO" id="GO:0016589">
    <property type="term" value="C:NURF complex"/>
    <property type="evidence" value="ECO:0007669"/>
    <property type="project" value="InterPro"/>
</dbReference>
<dbReference type="OrthoDB" id="784962at2759"/>
<evidence type="ECO:0000313" key="11">
    <source>
        <dbReference type="Proteomes" id="UP000054359"/>
    </source>
</evidence>
<sequence length="481" mass="55346">MSGRGRRGRGRPPKRAAISHRANLLKKPRYLYAGSGNHGSRLQAKPGESSPSRRGSHVYYRGRLREKSNRGRNFFSNILDYDGEDEIDENLSSDESEYQHDDEVEDEGNESDVSFPESDELSVYSQSSFSTISSTTPAKRKWCRRATTPIFLQDREFPELVLPKSSDDLLLSKEHLMQALGVYEVLRHFRNILRLTPFLFEEFCAALSSSDQTALLSDVHIMLLKAILREEEAQSTMFAPLDMRDTVNIHFYLIDSMTWPAVLQMYLQSDPEYRDVLNVVKSCEYPFTSVKNRLIVLEFLCDNFLITSPARDDLISEGMIYHDDHCRACHKLGDLLCCETCPAVYHLACLDPPLEEVPSEDWVCVICKANQVPGVTDCISEIEKNMLLSRQECLGMDRHGRKYWFLCRRLVVEGDDGVYYYTTKLQLQELLEVLDPNDLEYDLYRTIEDMKEEIVRQMDITEKLTNSAKGNKKSYLEVENG</sequence>
<organism evidence="10 11">
    <name type="scientific">Stegodyphus mimosarum</name>
    <name type="common">African social velvet spider</name>
    <dbReference type="NCBI Taxonomy" id="407821"/>
    <lineage>
        <taxon>Eukaryota</taxon>
        <taxon>Metazoa</taxon>
        <taxon>Ecdysozoa</taxon>
        <taxon>Arthropoda</taxon>
        <taxon>Chelicerata</taxon>
        <taxon>Arachnida</taxon>
        <taxon>Araneae</taxon>
        <taxon>Araneomorphae</taxon>
        <taxon>Entelegynae</taxon>
        <taxon>Eresoidea</taxon>
        <taxon>Eresidae</taxon>
        <taxon>Stegodyphus</taxon>
    </lineage>
</organism>
<keyword evidence="3 6" id="KW-0863">Zinc-finger</keyword>
<evidence type="ECO:0000256" key="3">
    <source>
        <dbReference type="ARBA" id="ARBA00022771"/>
    </source>
</evidence>
<feature type="domain" description="DDT" evidence="9">
    <location>
        <begin position="173"/>
        <end position="233"/>
    </location>
</feature>
<feature type="region of interest" description="Disordered" evidence="7">
    <location>
        <begin position="95"/>
        <end position="117"/>
    </location>
</feature>
<evidence type="ECO:0000256" key="1">
    <source>
        <dbReference type="ARBA" id="ARBA00004123"/>
    </source>
</evidence>
<accession>A0A087UH52</accession>
<evidence type="ECO:0000256" key="2">
    <source>
        <dbReference type="ARBA" id="ARBA00022723"/>
    </source>
</evidence>
<dbReference type="InterPro" id="IPR019787">
    <property type="entry name" value="Znf_PHD-finger"/>
</dbReference>
<feature type="non-terminal residue" evidence="10">
    <location>
        <position position="481"/>
    </location>
</feature>
<dbReference type="AlphaFoldDB" id="A0A087UH52"/>
<dbReference type="InterPro" id="IPR018501">
    <property type="entry name" value="DDT_dom"/>
</dbReference>
<feature type="compositionally biased region" description="Basic residues" evidence="7">
    <location>
        <begin position="1"/>
        <end position="29"/>
    </location>
</feature>
<evidence type="ECO:0000256" key="4">
    <source>
        <dbReference type="ARBA" id="ARBA00022833"/>
    </source>
</evidence>
<keyword evidence="2" id="KW-0479">Metal-binding</keyword>
<evidence type="ECO:0000259" key="8">
    <source>
        <dbReference type="PROSITE" id="PS50016"/>
    </source>
</evidence>
<evidence type="ECO:0000256" key="6">
    <source>
        <dbReference type="PROSITE-ProRule" id="PRU00146"/>
    </source>
</evidence>
<name>A0A087UH52_STEMI</name>
<gene>
    <name evidence="10" type="ORF">X975_06780</name>
</gene>
<dbReference type="GO" id="GO:0000978">
    <property type="term" value="F:RNA polymerase II cis-regulatory region sequence-specific DNA binding"/>
    <property type="evidence" value="ECO:0007669"/>
    <property type="project" value="TreeGrafter"/>
</dbReference>
<dbReference type="InterPro" id="IPR011011">
    <property type="entry name" value="Znf_FYVE_PHD"/>
</dbReference>
<dbReference type="EMBL" id="KK119770">
    <property type="protein sequence ID" value="KFM76691.1"/>
    <property type="molecule type" value="Genomic_DNA"/>
</dbReference>
<dbReference type="InterPro" id="IPR038028">
    <property type="entry name" value="BPTF"/>
</dbReference>
<evidence type="ECO:0000256" key="5">
    <source>
        <dbReference type="ARBA" id="ARBA00023242"/>
    </source>
</evidence>
<dbReference type="PROSITE" id="PS01359">
    <property type="entry name" value="ZF_PHD_1"/>
    <property type="match status" value="1"/>
</dbReference>
<dbReference type="InterPro" id="IPR001965">
    <property type="entry name" value="Znf_PHD"/>
</dbReference>
<protein>
    <submittedName>
        <fullName evidence="10">Nucleosome-remodeling factor subunit NURF301</fullName>
    </submittedName>
</protein>
<dbReference type="Gene3D" id="3.30.40.10">
    <property type="entry name" value="Zinc/RING finger domain, C3HC4 (zinc finger)"/>
    <property type="match status" value="1"/>
</dbReference>
<evidence type="ECO:0000256" key="7">
    <source>
        <dbReference type="SAM" id="MobiDB-lite"/>
    </source>
</evidence>
<dbReference type="PANTHER" id="PTHR45975">
    <property type="entry name" value="NUCLEOSOME-REMODELING FACTOR SUBUNIT BPTF"/>
    <property type="match status" value="1"/>
</dbReference>
<comment type="subcellular location">
    <subcellularLocation>
        <location evidence="1">Nucleus</location>
    </subcellularLocation>
</comment>
<evidence type="ECO:0000313" key="10">
    <source>
        <dbReference type="EMBL" id="KFM76691.1"/>
    </source>
</evidence>
<keyword evidence="11" id="KW-1185">Reference proteome</keyword>
<dbReference type="Pfam" id="PF15613">
    <property type="entry name" value="WSD"/>
    <property type="match status" value="1"/>
</dbReference>
<keyword evidence="5" id="KW-0539">Nucleus</keyword>
<dbReference type="GO" id="GO:0006357">
    <property type="term" value="P:regulation of transcription by RNA polymerase II"/>
    <property type="evidence" value="ECO:0007669"/>
    <property type="project" value="InterPro"/>
</dbReference>
<keyword evidence="4" id="KW-0862">Zinc</keyword>
<dbReference type="Pfam" id="PF00628">
    <property type="entry name" value="PHD"/>
    <property type="match status" value="1"/>
</dbReference>
<dbReference type="PROSITE" id="PS50016">
    <property type="entry name" value="ZF_PHD_2"/>
    <property type="match status" value="1"/>
</dbReference>